<evidence type="ECO:0000313" key="2">
    <source>
        <dbReference type="Proteomes" id="UP000241808"/>
    </source>
</evidence>
<dbReference type="Pfam" id="PF10098">
    <property type="entry name" value="DUF2336"/>
    <property type="match status" value="1"/>
</dbReference>
<comment type="caution">
    <text evidence="1">The sequence shown here is derived from an EMBL/GenBank/DDBJ whole genome shotgun (WGS) entry which is preliminary data.</text>
</comment>
<dbReference type="Proteomes" id="UP000241808">
    <property type="component" value="Unassembled WGS sequence"/>
</dbReference>
<keyword evidence="2" id="KW-1185">Reference proteome</keyword>
<dbReference type="EMBL" id="PZZL01000021">
    <property type="protein sequence ID" value="PTM49066.1"/>
    <property type="molecule type" value="Genomic_DNA"/>
</dbReference>
<evidence type="ECO:0000313" key="1">
    <source>
        <dbReference type="EMBL" id="PTM49066.1"/>
    </source>
</evidence>
<reference evidence="1 2" key="1">
    <citation type="submission" date="2018-04" db="EMBL/GenBank/DDBJ databases">
        <title>Genomic Encyclopedia of Archaeal and Bacterial Type Strains, Phase II (KMG-II): from individual species to whole genera.</title>
        <authorList>
            <person name="Goeker M."/>
        </authorList>
    </citation>
    <scope>NUCLEOTIDE SEQUENCE [LARGE SCALE GENOMIC DNA]</scope>
    <source>
        <strain evidence="1 2">DSM 25521</strain>
    </source>
</reference>
<dbReference type="AlphaFoldDB" id="A0A2T4YWQ9"/>
<sequence>MTTHLEDALKPINQMIGALAPKLRGALVEELVDEISRERPSAASRKALVLDNIVAEALREAPMPTRVRASPKLARCSSALPEAATTLACDVIAVAEAILSAPDLTDDVMLKVCAADRQEHMQIIAKRQRVSALIAETIVQLGEAATVLVLVRNIGAQLTAEGFARIVDRHGGDAAVRSTLAQRPDCPPDIASKFTSPAASQVPTGDELLAQLQALAEERQIVPAMDLLMRCIGRDRDAGRKILERDDEKALGAICHIAGVDAETYEVLVHAWRVATGKPLTDVHKSPVRFRLMRPAEIDRVLARLPLARIRAGEPAPA</sequence>
<protein>
    <submittedName>
        <fullName evidence="1">Uncharacterized protein DUF2336</fullName>
    </submittedName>
</protein>
<dbReference type="InterPro" id="IPR019285">
    <property type="entry name" value="DUF2336"/>
</dbReference>
<organism evidence="1 2">
    <name type="scientific">Phreatobacter oligotrophus</name>
    <dbReference type="NCBI Taxonomy" id="1122261"/>
    <lineage>
        <taxon>Bacteria</taxon>
        <taxon>Pseudomonadati</taxon>
        <taxon>Pseudomonadota</taxon>
        <taxon>Alphaproteobacteria</taxon>
        <taxon>Hyphomicrobiales</taxon>
        <taxon>Phreatobacteraceae</taxon>
        <taxon>Phreatobacter</taxon>
    </lineage>
</organism>
<accession>A0A2T4YWQ9</accession>
<proteinExistence type="predicted"/>
<dbReference type="RefSeq" id="WP_170118352.1">
    <property type="nucleotide sequence ID" value="NZ_PZZL01000021.1"/>
</dbReference>
<name>A0A2T4YWQ9_9HYPH</name>
<gene>
    <name evidence="1" type="ORF">C8P69_12119</name>
</gene>